<organism evidence="1 2">
    <name type="scientific">Elizabethkingia miricola</name>
    <name type="common">Chryseobacterium miricola</name>
    <dbReference type="NCBI Taxonomy" id="172045"/>
    <lineage>
        <taxon>Bacteria</taxon>
        <taxon>Pseudomonadati</taxon>
        <taxon>Bacteroidota</taxon>
        <taxon>Flavobacteriia</taxon>
        <taxon>Flavobacteriales</taxon>
        <taxon>Weeksellaceae</taxon>
        <taxon>Elizabethkingia</taxon>
    </lineage>
</organism>
<sequence length="62" mass="7133">MLLTDKEYMQLSTILEIIARIVGEGFNGKEDFTKKAKQYIKDTKIEIETVLKIAARLELFLA</sequence>
<protein>
    <submittedName>
        <fullName evidence="1">Uncharacterized protein</fullName>
    </submittedName>
</protein>
<evidence type="ECO:0000313" key="2">
    <source>
        <dbReference type="Proteomes" id="UP000064412"/>
    </source>
</evidence>
<dbReference type="Proteomes" id="UP000064412">
    <property type="component" value="Unassembled WGS sequence"/>
</dbReference>
<proteinExistence type="predicted"/>
<name>A0ABD4DPL9_ELIMR</name>
<accession>A0ABD4DPL9</accession>
<evidence type="ECO:0000313" key="1">
    <source>
        <dbReference type="EMBL" id="KUY20886.1"/>
    </source>
</evidence>
<dbReference type="AlphaFoldDB" id="A0ABD4DPL9"/>
<gene>
    <name evidence="1" type="ORF">ATB95_08290</name>
</gene>
<comment type="caution">
    <text evidence="1">The sequence shown here is derived from an EMBL/GenBank/DDBJ whole genome shotgun (WGS) entry which is preliminary data.</text>
</comment>
<dbReference type="RefSeq" id="WP_059344520.1">
    <property type="nucleotide sequence ID" value="NZ_LNOI01000001.1"/>
</dbReference>
<dbReference type="EMBL" id="LNOI01000001">
    <property type="protein sequence ID" value="KUY20886.1"/>
    <property type="molecule type" value="Genomic_DNA"/>
</dbReference>
<reference evidence="1 2" key="1">
    <citation type="submission" date="2015-11" db="EMBL/GenBank/DDBJ databases">
        <authorList>
            <person name="Nicholson A.C."/>
            <person name="Humrighouse B.W."/>
            <person name="Graziano J."/>
            <person name="Lasker B."/>
            <person name="Whitney A.M."/>
            <person name="Mcquiston J.R."/>
        </authorList>
    </citation>
    <scope>NUCLEOTIDE SEQUENCE [LARGE SCALE GENOMIC DNA]</scope>
    <source>
        <strain evidence="1 2">G4071</strain>
    </source>
</reference>